<evidence type="ECO:0000313" key="2">
    <source>
        <dbReference type="Proteomes" id="UP000245622"/>
    </source>
</evidence>
<gene>
    <name evidence="1" type="ORF">CRIB_928</name>
</gene>
<dbReference type="GeneID" id="82205106"/>
<reference evidence="1 2" key="1">
    <citation type="submission" date="2014-04" db="EMBL/GenBank/DDBJ databases">
        <authorList>
            <person name="Hornung B.V."/>
        </authorList>
    </citation>
    <scope>NUCLEOTIDE SEQUENCE [LARGE SCALE GENOMIC DNA]</scope>
    <source>
        <strain evidence="1 2">CRIB</strain>
    </source>
</reference>
<name>A0A1V1I0L8_9FIRM</name>
<keyword evidence="2" id="KW-1185">Reference proteome</keyword>
<dbReference type="AlphaFoldDB" id="A0A1V1I0L8"/>
<protein>
    <submittedName>
        <fullName evidence="1">Uncharacterized protein</fullName>
    </submittedName>
</protein>
<evidence type="ECO:0000313" key="1">
    <source>
        <dbReference type="EMBL" id="CED93679.1"/>
    </source>
</evidence>
<sequence>MRLYTKEDDIYINIPSNMINNIDEDNILLKEYIRIYKNVEKLKEYITKYLFEKDSSITQKNIGDLLLNIKSEENLDKFINYIDVDIHSLEKKFKNLNIHLGVNIDEINLAKEEIKNEYVNRSYNEDFIVSKEYINEIINCIKDENMYSLRQKSRYGSLNIEGKLKYLEDIEDFNEDEKGGIYSPILVIYRPAKYLRGSYILEDTYYVYIKRQPLNALINQEKLNEKGIDGMGSIIYKKLKHDLTNENLQEILAEIYIYANKNNLNFENIKLTDISSNRLWLTSERLKKEFKELRYYHKNLTQKIKDIYDSTGAYYTQIGGKYIFNTRDFAHCYKTYKSKDING</sequence>
<dbReference type="EMBL" id="LN555523">
    <property type="protein sequence ID" value="CED93679.1"/>
    <property type="molecule type" value="Genomic_DNA"/>
</dbReference>
<dbReference type="RefSeq" id="WP_180703376.1">
    <property type="nucleotide sequence ID" value="NZ_CAOJQT010000079.1"/>
</dbReference>
<dbReference type="KEGG" id="ril:CRIB_928"/>
<proteinExistence type="predicted"/>
<organism evidence="1 2">
    <name type="scientific">Romboutsia ilealis</name>
    <dbReference type="NCBI Taxonomy" id="1115758"/>
    <lineage>
        <taxon>Bacteria</taxon>
        <taxon>Bacillati</taxon>
        <taxon>Bacillota</taxon>
        <taxon>Clostridia</taxon>
        <taxon>Peptostreptococcales</taxon>
        <taxon>Peptostreptococcaceae</taxon>
        <taxon>Romboutsia</taxon>
    </lineage>
</organism>
<accession>A0A1V1I0L8</accession>
<dbReference type="Proteomes" id="UP000245622">
    <property type="component" value="Chromosome 1"/>
</dbReference>